<protein>
    <submittedName>
        <fullName evidence="1">Uncharacterized protein</fullName>
    </submittedName>
</protein>
<dbReference type="AlphaFoldDB" id="A0A2P5W214"/>
<gene>
    <name evidence="1" type="ORF">GOBAR_AA35583</name>
</gene>
<dbReference type="Proteomes" id="UP000239757">
    <property type="component" value="Unassembled WGS sequence"/>
</dbReference>
<proteinExistence type="predicted"/>
<accession>A0A2P5W214</accession>
<sequence>MKIIEGKGWTNAVVLDGAQCARGSVSHTVPSTRSCPQAVWCAWLRRTAVCTFVRFSHARLARVSADLFGELKCSFNTVWDTPVSFSHVVHTTMSYSHGYLSQLVCNPVLGKMLVLFKHDYGHTRVYFPWGAHGLKHARVLGCVC</sequence>
<evidence type="ECO:0000313" key="1">
    <source>
        <dbReference type="EMBL" id="PPR85107.1"/>
    </source>
</evidence>
<name>A0A2P5W214_GOSBA</name>
<organism evidence="1 2">
    <name type="scientific">Gossypium barbadense</name>
    <name type="common">Sea Island cotton</name>
    <name type="synonym">Hibiscus barbadensis</name>
    <dbReference type="NCBI Taxonomy" id="3634"/>
    <lineage>
        <taxon>Eukaryota</taxon>
        <taxon>Viridiplantae</taxon>
        <taxon>Streptophyta</taxon>
        <taxon>Embryophyta</taxon>
        <taxon>Tracheophyta</taxon>
        <taxon>Spermatophyta</taxon>
        <taxon>Magnoliopsida</taxon>
        <taxon>eudicotyledons</taxon>
        <taxon>Gunneridae</taxon>
        <taxon>Pentapetalae</taxon>
        <taxon>rosids</taxon>
        <taxon>malvids</taxon>
        <taxon>Malvales</taxon>
        <taxon>Malvaceae</taxon>
        <taxon>Malvoideae</taxon>
        <taxon>Gossypium</taxon>
    </lineage>
</organism>
<reference evidence="1 2" key="1">
    <citation type="submission" date="2015-01" db="EMBL/GenBank/DDBJ databases">
        <title>Genome of allotetraploid Gossypium barbadense reveals genomic plasticity and fiber elongation in cotton evolution.</title>
        <authorList>
            <person name="Chen X."/>
            <person name="Liu X."/>
            <person name="Zhao B."/>
            <person name="Zheng H."/>
            <person name="Hu Y."/>
            <person name="Lu G."/>
            <person name="Yang C."/>
            <person name="Chen J."/>
            <person name="Shan C."/>
            <person name="Zhang L."/>
            <person name="Zhou Y."/>
            <person name="Wang L."/>
            <person name="Guo W."/>
            <person name="Bai Y."/>
            <person name="Ruan J."/>
            <person name="Shangguan X."/>
            <person name="Mao Y."/>
            <person name="Jiang J."/>
            <person name="Zhu Y."/>
            <person name="Lei J."/>
            <person name="Kang H."/>
            <person name="Chen S."/>
            <person name="He X."/>
            <person name="Wang R."/>
            <person name="Wang Y."/>
            <person name="Chen J."/>
            <person name="Wang L."/>
            <person name="Yu S."/>
            <person name="Wang B."/>
            <person name="Wei J."/>
            <person name="Song S."/>
            <person name="Lu X."/>
            <person name="Gao Z."/>
            <person name="Gu W."/>
            <person name="Deng X."/>
            <person name="Ma D."/>
            <person name="Wang S."/>
            <person name="Liang W."/>
            <person name="Fang L."/>
            <person name="Cai C."/>
            <person name="Zhu X."/>
            <person name="Zhou B."/>
            <person name="Zhang Y."/>
            <person name="Chen Z."/>
            <person name="Xu S."/>
            <person name="Zhu R."/>
            <person name="Wang S."/>
            <person name="Zhang T."/>
            <person name="Zhao G."/>
        </authorList>
    </citation>
    <scope>NUCLEOTIDE SEQUENCE [LARGE SCALE GENOMIC DNA]</scope>
    <source>
        <strain evidence="2">cv. Xinhai21</strain>
        <tissue evidence="1">Leaf</tissue>
    </source>
</reference>
<evidence type="ECO:0000313" key="2">
    <source>
        <dbReference type="Proteomes" id="UP000239757"/>
    </source>
</evidence>
<dbReference type="EMBL" id="KZ669545">
    <property type="protein sequence ID" value="PPR85107.1"/>
    <property type="molecule type" value="Genomic_DNA"/>
</dbReference>